<dbReference type="Proteomes" id="UP001153331">
    <property type="component" value="Unassembled WGS sequence"/>
</dbReference>
<reference evidence="1" key="1">
    <citation type="submission" date="2022-11" db="EMBL/GenBank/DDBJ databases">
        <title>Genome Sequence of Boeremia exigua.</title>
        <authorList>
            <person name="Buettner E."/>
        </authorList>
    </citation>
    <scope>NUCLEOTIDE SEQUENCE</scope>
    <source>
        <strain evidence="1">CU02</strain>
    </source>
</reference>
<evidence type="ECO:0000313" key="1">
    <source>
        <dbReference type="EMBL" id="KAJ8111915.1"/>
    </source>
</evidence>
<protein>
    <submittedName>
        <fullName evidence="1">Uncharacterized protein</fullName>
    </submittedName>
</protein>
<proteinExistence type="predicted"/>
<name>A0ACC2I9P8_9PLEO</name>
<sequence length="203" mass="21879">MSLEVAKETSSPFASNQSTLSESEFVIGKDLQGYCELKAWKLRSLLPPDLAHTDCQTSFKSLTGPNGFPDGTCTDLRRSGAYGSFQIVSLDPGCAVTIYSNDTTNDPCSAYPEDTAVGGVVGGILGLALIIGVVFWATRRQRFEQQAAAIQQSSVIQHSELQDYQHSELGVGKVLYKRQAVEVEVPPVEIGGQEVQSSFKTSP</sequence>
<evidence type="ECO:0000313" key="2">
    <source>
        <dbReference type="Proteomes" id="UP001153331"/>
    </source>
</evidence>
<comment type="caution">
    <text evidence="1">The sequence shown here is derived from an EMBL/GenBank/DDBJ whole genome shotgun (WGS) entry which is preliminary data.</text>
</comment>
<organism evidence="1 2">
    <name type="scientific">Boeremia exigua</name>
    <dbReference type="NCBI Taxonomy" id="749465"/>
    <lineage>
        <taxon>Eukaryota</taxon>
        <taxon>Fungi</taxon>
        <taxon>Dikarya</taxon>
        <taxon>Ascomycota</taxon>
        <taxon>Pezizomycotina</taxon>
        <taxon>Dothideomycetes</taxon>
        <taxon>Pleosporomycetidae</taxon>
        <taxon>Pleosporales</taxon>
        <taxon>Pleosporineae</taxon>
        <taxon>Didymellaceae</taxon>
        <taxon>Boeremia</taxon>
    </lineage>
</organism>
<gene>
    <name evidence="1" type="ORF">OPT61_g5604</name>
</gene>
<accession>A0ACC2I9P8</accession>
<dbReference type="EMBL" id="JAPHNI010000366">
    <property type="protein sequence ID" value="KAJ8111915.1"/>
    <property type="molecule type" value="Genomic_DNA"/>
</dbReference>
<keyword evidence="2" id="KW-1185">Reference proteome</keyword>